<dbReference type="RefSeq" id="XP_021810799.1">
    <property type="nucleotide sequence ID" value="XM_021955107.1"/>
</dbReference>
<keyword evidence="2" id="KW-0472">Membrane</keyword>
<evidence type="ECO:0000313" key="5">
    <source>
        <dbReference type="RefSeq" id="XP_021810799.1"/>
    </source>
</evidence>
<proteinExistence type="predicted"/>
<keyword evidence="2" id="KW-1133">Transmembrane helix</keyword>
<sequence length="402" mass="42417">MAKMAVEMAIRASATPRPSLPPSPSPSLSATTKCSLKPKFRPTSASLPTSTTISLLALFTSPFEAQAFSLSKDQIVSSLTEVEQTIDQVQQAGSTVFEGTERVLEAILNAVKPGIDVALPIAKQAGEQALKIASPTISEVSKKAQEALQSSGFDTQPVLGAAKTVADAAGQTTKVIEEAKPIASSTIQTISSADPIVIAGTAGALFLTYLLLPPIWSALSFSLRGYKGSLTPAQTLDLISTKNYLLIDIRPEKDKDKAGIPRLPSSAKSKMIAIPLEELPSKLRGLVRNVKKVEAEIAALKISYLKRVNKGSNIVILDSYSDSGKIVARALTSLGFKKCWTVADGFSGSKGWLQSRLGADSYNLSFAEVLSPSRVIPAAVRRFGTSSSTAAQSGRKLLPGSD</sequence>
<dbReference type="GeneID" id="110754093"/>
<protein>
    <submittedName>
        <fullName evidence="5">Calcium sensing receptor, chloroplastic</fullName>
    </submittedName>
</protein>
<dbReference type="PANTHER" id="PTHR34209:SF1">
    <property type="entry name" value="CALCIUM SENSING RECEPTOR, CHLOROPLASTIC"/>
    <property type="match status" value="1"/>
</dbReference>
<keyword evidence="4" id="KW-1185">Reference proteome</keyword>
<dbReference type="KEGG" id="pavi:110754093"/>
<dbReference type="Gramene" id="Pav_sc0000383.1_g1180.1.mk:mrna">
    <property type="protein sequence ID" value="Pav_sc0000383.1_g1180.1.mk:mrna"/>
    <property type="gene ID" value="Pav_sc0000383.1_g1180.1.mk"/>
</dbReference>
<dbReference type="PROSITE" id="PS50206">
    <property type="entry name" value="RHODANESE_3"/>
    <property type="match status" value="1"/>
</dbReference>
<feature type="transmembrane region" description="Helical" evidence="2">
    <location>
        <begin position="196"/>
        <end position="219"/>
    </location>
</feature>
<evidence type="ECO:0000313" key="4">
    <source>
        <dbReference type="Proteomes" id="UP000515124"/>
    </source>
</evidence>
<dbReference type="PANTHER" id="PTHR34209">
    <property type="entry name" value="RHODANESE/CELL CYCLE CONTROL PHOSPHATASE SUPERFAMILY PROTEIN"/>
    <property type="match status" value="1"/>
</dbReference>
<keyword evidence="2" id="KW-0812">Transmembrane</keyword>
<accession>A0A6P5S554</accession>
<feature type="domain" description="Rhodanese" evidence="3">
    <location>
        <begin position="240"/>
        <end position="361"/>
    </location>
</feature>
<evidence type="ECO:0000259" key="3">
    <source>
        <dbReference type="PROSITE" id="PS50206"/>
    </source>
</evidence>
<dbReference type="GO" id="GO:0071277">
    <property type="term" value="P:cellular response to calcium ion"/>
    <property type="evidence" value="ECO:0007669"/>
    <property type="project" value="InterPro"/>
</dbReference>
<dbReference type="GO" id="GO:0009704">
    <property type="term" value="P:de-etiolation"/>
    <property type="evidence" value="ECO:0007669"/>
    <property type="project" value="InterPro"/>
</dbReference>
<dbReference type="AlphaFoldDB" id="A0A6P5S554"/>
<evidence type="ECO:0000256" key="1">
    <source>
        <dbReference type="SAM" id="MobiDB-lite"/>
    </source>
</evidence>
<dbReference type="InterPro" id="IPR044690">
    <property type="entry name" value="CAS_plant"/>
</dbReference>
<reference evidence="5" key="1">
    <citation type="submission" date="2025-08" db="UniProtKB">
        <authorList>
            <consortium name="RefSeq"/>
        </authorList>
    </citation>
    <scope>IDENTIFICATION</scope>
</reference>
<evidence type="ECO:0000256" key="2">
    <source>
        <dbReference type="SAM" id="Phobius"/>
    </source>
</evidence>
<gene>
    <name evidence="5" type="primary">LOC110754093</name>
</gene>
<dbReference type="Gene3D" id="3.40.250.10">
    <property type="entry name" value="Rhodanese-like domain"/>
    <property type="match status" value="1"/>
</dbReference>
<dbReference type="Proteomes" id="UP000515124">
    <property type="component" value="Unplaced"/>
</dbReference>
<dbReference type="CDD" id="cd00158">
    <property type="entry name" value="RHOD"/>
    <property type="match status" value="1"/>
</dbReference>
<dbReference type="SUPFAM" id="SSF52821">
    <property type="entry name" value="Rhodanese/Cell cycle control phosphatase"/>
    <property type="match status" value="1"/>
</dbReference>
<feature type="region of interest" description="Disordered" evidence="1">
    <location>
        <begin position="12"/>
        <end position="33"/>
    </location>
</feature>
<dbReference type="InterPro" id="IPR001763">
    <property type="entry name" value="Rhodanese-like_dom"/>
</dbReference>
<dbReference type="InterPro" id="IPR036873">
    <property type="entry name" value="Rhodanese-like_dom_sf"/>
</dbReference>
<keyword evidence="5" id="KW-0675">Receptor</keyword>
<dbReference type="GO" id="GO:0090333">
    <property type="term" value="P:regulation of stomatal closure"/>
    <property type="evidence" value="ECO:0007669"/>
    <property type="project" value="InterPro"/>
</dbReference>
<organism evidence="4 5">
    <name type="scientific">Prunus avium</name>
    <name type="common">Cherry</name>
    <name type="synonym">Cerasus avium</name>
    <dbReference type="NCBI Taxonomy" id="42229"/>
    <lineage>
        <taxon>Eukaryota</taxon>
        <taxon>Viridiplantae</taxon>
        <taxon>Streptophyta</taxon>
        <taxon>Embryophyta</taxon>
        <taxon>Tracheophyta</taxon>
        <taxon>Spermatophyta</taxon>
        <taxon>Magnoliopsida</taxon>
        <taxon>eudicotyledons</taxon>
        <taxon>Gunneridae</taxon>
        <taxon>Pentapetalae</taxon>
        <taxon>rosids</taxon>
        <taxon>fabids</taxon>
        <taxon>Rosales</taxon>
        <taxon>Rosaceae</taxon>
        <taxon>Amygdaloideae</taxon>
        <taxon>Amygdaleae</taxon>
        <taxon>Prunus</taxon>
    </lineage>
</organism>
<name>A0A6P5S554_PRUAV</name>